<dbReference type="InterPro" id="IPR043016">
    <property type="entry name" value="IFT81_N_sf"/>
</dbReference>
<dbReference type="PANTHER" id="PTHR15614">
    <property type="entry name" value="INTRAFLAGELLAR TRANSPORT PROTEIN 81 HOMOLOG"/>
    <property type="match status" value="1"/>
</dbReference>
<keyword evidence="4" id="KW-0969">Cilium</keyword>
<evidence type="ECO:0000256" key="3">
    <source>
        <dbReference type="ARBA" id="ARBA00023054"/>
    </source>
</evidence>
<keyword evidence="2" id="KW-0970">Cilium biogenesis/degradation</keyword>
<evidence type="ECO:0000256" key="1">
    <source>
        <dbReference type="ARBA" id="ARBA00004138"/>
    </source>
</evidence>
<dbReference type="Gene3D" id="1.10.418.70">
    <property type="entry name" value="Intraflagellar transport protein 81, N-terminal domain"/>
    <property type="match status" value="1"/>
</dbReference>
<dbReference type="Pfam" id="PF06421">
    <property type="entry name" value="LepA_C"/>
    <property type="match status" value="1"/>
</dbReference>
<sequence length="672" mass="76325">MCKDVLAKCYGGDITRKKRLLKKQAEGKKRMKLVGRVEVPQDAFMAVLLVEREIQHCHGRNLSQSPWNAPDSRLCDKLSSRQLSQACGNLTSELVRRQVEKACGVIVRVCPNAMADVQAIVSQLNASPLFYTISLLEFSQKSPQQLRQLLVRVLSYISPSQKKCLESNGLEASTACMMELLRSYYFPNMDAISFRQGLSSGSRDVIYPLLSWLLPQIVVFKKHVYLSQFLNEVEIPGELLLDEDCNILQAQCGALRDHFKANYCRLQSLQEAQTEKDVVSLRENVHKLEAEKEHLSTKVSKLRAKLQHVAKLDQILALVEQHRVEKLDETNLANNVKEQKRALAAESGKHGKALLKLEYMQALVNTPPPLMSERIAQEISMLRYLADTKLPKELADKQRHKDALDKVLNDPNYSDDKISRIQVLSTQAKLVSANNELKSLRKRSCLEKRNELSPDGDSVQWQQSALVAERLKVAFDKVKGTVLRGEELKQFVESLRAKSITYRTMKKETDDMATEFGALRRTLQILQHQASSMPHPVVPGMLEDVLESSGGDEELDKAIGTLTSLLAEVNESLRENKEKVAPRVKLLQSLRKTKQDLEIVHAEKKRHHLEVSSLYERKLSRLQNEVESVQREFARENKLYQDKCAELEAVESSLEEGKRQLSFLLNSSRLNL</sequence>
<evidence type="ECO:0000313" key="11">
    <source>
        <dbReference type="Proteomes" id="UP000001514"/>
    </source>
</evidence>
<keyword evidence="5" id="KW-0966">Cell projection</keyword>
<dbReference type="Proteomes" id="UP000001514">
    <property type="component" value="Unassembled WGS sequence"/>
</dbReference>
<organism evidence="11">
    <name type="scientific">Selaginella moellendorffii</name>
    <name type="common">Spikemoss</name>
    <dbReference type="NCBI Taxonomy" id="88036"/>
    <lineage>
        <taxon>Eukaryota</taxon>
        <taxon>Viridiplantae</taxon>
        <taxon>Streptophyta</taxon>
        <taxon>Embryophyta</taxon>
        <taxon>Tracheophyta</taxon>
        <taxon>Lycopodiopsida</taxon>
        <taxon>Selaginellales</taxon>
        <taxon>Selaginellaceae</taxon>
        <taxon>Selaginella</taxon>
    </lineage>
</organism>
<dbReference type="GO" id="GO:0015631">
    <property type="term" value="F:tubulin binding"/>
    <property type="evidence" value="ECO:0000318"/>
    <property type="project" value="GO_Central"/>
</dbReference>
<evidence type="ECO:0000256" key="7">
    <source>
        <dbReference type="SAM" id="Coils"/>
    </source>
</evidence>
<dbReference type="GO" id="GO:0060271">
    <property type="term" value="P:cilium assembly"/>
    <property type="evidence" value="ECO:0007669"/>
    <property type="project" value="InterPro"/>
</dbReference>
<evidence type="ECO:0000259" key="8">
    <source>
        <dbReference type="Pfam" id="PF06421"/>
    </source>
</evidence>
<dbReference type="KEGG" id="smo:SELMODRAFT_418026"/>
<evidence type="ECO:0000259" key="9">
    <source>
        <dbReference type="Pfam" id="PF18383"/>
    </source>
</evidence>
<dbReference type="PANTHER" id="PTHR15614:SF2">
    <property type="entry name" value="INTRAFLAGELLAR TRANSPORT PROTEIN 81 HOMOLOG"/>
    <property type="match status" value="1"/>
</dbReference>
<feature type="domain" description="GTP-binding protein LepA C-terminal" evidence="8">
    <location>
        <begin position="2"/>
        <end position="48"/>
    </location>
</feature>
<dbReference type="InterPro" id="IPR013842">
    <property type="entry name" value="LepA_CTD"/>
</dbReference>
<evidence type="ECO:0000256" key="6">
    <source>
        <dbReference type="ARBA" id="ARBA00043983"/>
    </source>
</evidence>
<dbReference type="InParanoid" id="D8S4F1"/>
<feature type="coiled-coil region" evidence="7">
    <location>
        <begin position="271"/>
        <end position="305"/>
    </location>
</feature>
<keyword evidence="11" id="KW-1185">Reference proteome</keyword>
<dbReference type="Gramene" id="EFJ20932">
    <property type="protein sequence ID" value="EFJ20932"/>
    <property type="gene ID" value="SELMODRAFT_418026"/>
</dbReference>
<evidence type="ECO:0000256" key="4">
    <source>
        <dbReference type="ARBA" id="ARBA00023069"/>
    </source>
</evidence>
<comment type="similarity">
    <text evidence="6">Belongs to the IFT81 family.</text>
</comment>
<feature type="domain" description="IFT81 calponin homology" evidence="9">
    <location>
        <begin position="116"/>
        <end position="234"/>
    </location>
</feature>
<evidence type="ECO:0000256" key="2">
    <source>
        <dbReference type="ARBA" id="ARBA00022794"/>
    </source>
</evidence>
<name>D8S4F1_SELML</name>
<evidence type="ECO:0000256" key="5">
    <source>
        <dbReference type="ARBA" id="ARBA00023273"/>
    </source>
</evidence>
<dbReference type="STRING" id="88036.D8S4F1"/>
<dbReference type="AlphaFoldDB" id="D8S4F1"/>
<keyword evidence="3 7" id="KW-0175">Coiled coil</keyword>
<dbReference type="EMBL" id="GL377601">
    <property type="protein sequence ID" value="EFJ20932.1"/>
    <property type="molecule type" value="Genomic_DNA"/>
</dbReference>
<protein>
    <recommendedName>
        <fullName evidence="12">IFT81 calponin homology domain-containing protein</fullName>
    </recommendedName>
</protein>
<gene>
    <name evidence="10" type="ORF">SELMODRAFT_418026</name>
</gene>
<dbReference type="GO" id="GO:0030992">
    <property type="term" value="C:intraciliary transport particle B"/>
    <property type="evidence" value="ECO:0000318"/>
    <property type="project" value="GO_Central"/>
</dbReference>
<evidence type="ECO:0000313" key="10">
    <source>
        <dbReference type="EMBL" id="EFJ20932.1"/>
    </source>
</evidence>
<dbReference type="GO" id="GO:0036064">
    <property type="term" value="C:ciliary basal body"/>
    <property type="evidence" value="ECO:0000318"/>
    <property type="project" value="GO_Central"/>
</dbReference>
<dbReference type="Pfam" id="PF18383">
    <property type="entry name" value="IFT81_CH"/>
    <property type="match status" value="1"/>
</dbReference>
<accession>D8S4F1</accession>
<comment type="subcellular location">
    <subcellularLocation>
        <location evidence="1">Cell projection</location>
        <location evidence="1">Cilium</location>
    </subcellularLocation>
</comment>
<dbReference type="eggNOG" id="KOG0462">
    <property type="taxonomic scope" value="Eukaryota"/>
</dbReference>
<reference evidence="10 11" key="1">
    <citation type="journal article" date="2011" name="Science">
        <title>The Selaginella genome identifies genetic changes associated with the evolution of vascular plants.</title>
        <authorList>
            <person name="Banks J.A."/>
            <person name="Nishiyama T."/>
            <person name="Hasebe M."/>
            <person name="Bowman J.L."/>
            <person name="Gribskov M."/>
            <person name="dePamphilis C."/>
            <person name="Albert V.A."/>
            <person name="Aono N."/>
            <person name="Aoyama T."/>
            <person name="Ambrose B.A."/>
            <person name="Ashton N.W."/>
            <person name="Axtell M.J."/>
            <person name="Barker E."/>
            <person name="Barker M.S."/>
            <person name="Bennetzen J.L."/>
            <person name="Bonawitz N.D."/>
            <person name="Chapple C."/>
            <person name="Cheng C."/>
            <person name="Correa L.G."/>
            <person name="Dacre M."/>
            <person name="DeBarry J."/>
            <person name="Dreyer I."/>
            <person name="Elias M."/>
            <person name="Engstrom E.M."/>
            <person name="Estelle M."/>
            <person name="Feng L."/>
            <person name="Finet C."/>
            <person name="Floyd S.K."/>
            <person name="Frommer W.B."/>
            <person name="Fujita T."/>
            <person name="Gramzow L."/>
            <person name="Gutensohn M."/>
            <person name="Harholt J."/>
            <person name="Hattori M."/>
            <person name="Heyl A."/>
            <person name="Hirai T."/>
            <person name="Hiwatashi Y."/>
            <person name="Ishikawa M."/>
            <person name="Iwata M."/>
            <person name="Karol K.G."/>
            <person name="Koehler B."/>
            <person name="Kolukisaoglu U."/>
            <person name="Kubo M."/>
            <person name="Kurata T."/>
            <person name="Lalonde S."/>
            <person name="Li K."/>
            <person name="Li Y."/>
            <person name="Litt A."/>
            <person name="Lyons E."/>
            <person name="Manning G."/>
            <person name="Maruyama T."/>
            <person name="Michael T.P."/>
            <person name="Mikami K."/>
            <person name="Miyazaki S."/>
            <person name="Morinaga S."/>
            <person name="Murata T."/>
            <person name="Mueller-Roeber B."/>
            <person name="Nelson D.R."/>
            <person name="Obara M."/>
            <person name="Oguri Y."/>
            <person name="Olmstead R.G."/>
            <person name="Onodera N."/>
            <person name="Petersen B.L."/>
            <person name="Pils B."/>
            <person name="Prigge M."/>
            <person name="Rensing S.A."/>
            <person name="Riano-Pachon D.M."/>
            <person name="Roberts A.W."/>
            <person name="Sato Y."/>
            <person name="Scheller H.V."/>
            <person name="Schulz B."/>
            <person name="Schulz C."/>
            <person name="Shakirov E.V."/>
            <person name="Shibagaki N."/>
            <person name="Shinohara N."/>
            <person name="Shippen D.E."/>
            <person name="Soerensen I."/>
            <person name="Sotooka R."/>
            <person name="Sugimoto N."/>
            <person name="Sugita M."/>
            <person name="Sumikawa N."/>
            <person name="Tanurdzic M."/>
            <person name="Theissen G."/>
            <person name="Ulvskov P."/>
            <person name="Wakazuki S."/>
            <person name="Weng J.K."/>
            <person name="Willats W.W."/>
            <person name="Wipf D."/>
            <person name="Wolf P.G."/>
            <person name="Yang L."/>
            <person name="Zimmer A.D."/>
            <person name="Zhu Q."/>
            <person name="Mitros T."/>
            <person name="Hellsten U."/>
            <person name="Loque D."/>
            <person name="Otillar R."/>
            <person name="Salamov A."/>
            <person name="Schmutz J."/>
            <person name="Shapiro H."/>
            <person name="Lindquist E."/>
            <person name="Lucas S."/>
            <person name="Rokhsar D."/>
            <person name="Grigoriev I.V."/>
        </authorList>
    </citation>
    <scope>NUCLEOTIDE SEQUENCE [LARGE SCALE GENOMIC DNA]</scope>
</reference>
<feature type="coiled-coil region" evidence="7">
    <location>
        <begin position="612"/>
        <end position="639"/>
    </location>
</feature>
<proteinExistence type="inferred from homology"/>
<dbReference type="GO" id="GO:0042073">
    <property type="term" value="P:intraciliary transport"/>
    <property type="evidence" value="ECO:0000318"/>
    <property type="project" value="GO_Central"/>
</dbReference>
<dbReference type="HOGENOM" id="CLU_409059_0_0_1"/>
<evidence type="ECO:0008006" key="12">
    <source>
        <dbReference type="Google" id="ProtNLM"/>
    </source>
</evidence>
<dbReference type="InterPro" id="IPR041146">
    <property type="entry name" value="IFT81_CH"/>
</dbReference>
<dbReference type="InterPro" id="IPR029600">
    <property type="entry name" value="IFT81"/>
</dbReference>